<dbReference type="Proteomes" id="UP000054563">
    <property type="component" value="Unassembled WGS sequence"/>
</dbReference>
<sequence length="61" mass="6739">DNGKSVSNKFLAIEKAEQCRMQEALSDSGTYGSATAQGSKSSYRIAGLEQDNKNRYINFYP</sequence>
<organism evidence="1 2">
    <name type="scientific">Coccidioides immitis H538.4</name>
    <dbReference type="NCBI Taxonomy" id="396776"/>
    <lineage>
        <taxon>Eukaryota</taxon>
        <taxon>Fungi</taxon>
        <taxon>Dikarya</taxon>
        <taxon>Ascomycota</taxon>
        <taxon>Pezizomycotina</taxon>
        <taxon>Eurotiomycetes</taxon>
        <taxon>Eurotiomycetidae</taxon>
        <taxon>Onygenales</taxon>
        <taxon>Onygenaceae</taxon>
        <taxon>Coccidioides</taxon>
    </lineage>
</organism>
<evidence type="ECO:0000313" key="2">
    <source>
        <dbReference type="Proteomes" id="UP000054563"/>
    </source>
</evidence>
<proteinExistence type="predicted"/>
<evidence type="ECO:0000313" key="1">
    <source>
        <dbReference type="EMBL" id="KMU82184.1"/>
    </source>
</evidence>
<gene>
    <name evidence="1" type="ORF">CIHG_10578</name>
</gene>
<dbReference type="STRING" id="396776.A0A0P6Q2Y7"/>
<accession>A0A0P6Q2Y7</accession>
<reference evidence="1 2" key="1">
    <citation type="journal article" date="2010" name="Genome Res.">
        <title>Population genomic sequencing of Coccidioides fungi reveals recent hybridization and transposon control.</title>
        <authorList>
            <person name="Neafsey D.E."/>
            <person name="Barker B.M."/>
            <person name="Sharpton T.J."/>
            <person name="Stajich J.E."/>
            <person name="Park D.J."/>
            <person name="Whiston E."/>
            <person name="Hung C.-Y."/>
            <person name="McMahan C."/>
            <person name="White J."/>
            <person name="Sykes S."/>
            <person name="Heiman D."/>
            <person name="Young S."/>
            <person name="Zeng Q."/>
            <person name="Abouelleil A."/>
            <person name="Aftuck L."/>
            <person name="Bessette D."/>
            <person name="Brown A."/>
            <person name="FitzGerald M."/>
            <person name="Lui A."/>
            <person name="Macdonald J.P."/>
            <person name="Priest M."/>
            <person name="Orbach M.J."/>
            <person name="Galgiani J.N."/>
            <person name="Kirkland T.N."/>
            <person name="Cole G.T."/>
            <person name="Birren B.W."/>
            <person name="Henn M.R."/>
            <person name="Taylor J.W."/>
            <person name="Rounsley S.D."/>
        </authorList>
    </citation>
    <scope>NUCLEOTIDE SEQUENCE [LARGE SCALE GENOMIC DNA]</scope>
    <source>
        <strain evidence="1 2">H538.4</strain>
    </source>
</reference>
<dbReference type="AlphaFoldDB" id="A0A0P6Q2Y7"/>
<protein>
    <submittedName>
        <fullName evidence="1">Tyrosine phosphatase</fullName>
    </submittedName>
</protein>
<dbReference type="EMBL" id="AASO01004155">
    <property type="protein sequence ID" value="KMU82184.1"/>
    <property type="molecule type" value="Genomic_DNA"/>
</dbReference>
<dbReference type="eggNOG" id="KOG0789">
    <property type="taxonomic scope" value="Eukaryota"/>
</dbReference>
<dbReference type="VEuPathDB" id="FungiDB:CIHG_10578"/>
<name>A0A0P6Q2Y7_COCIT</name>
<feature type="non-terminal residue" evidence="1">
    <location>
        <position position="1"/>
    </location>
</feature>
<dbReference type="OrthoDB" id="6058203at2759"/>
<comment type="caution">
    <text evidence="1">The sequence shown here is derived from an EMBL/GenBank/DDBJ whole genome shotgun (WGS) entry which is preliminary data.</text>
</comment>